<feature type="compositionally biased region" description="Basic and acidic residues" evidence="1">
    <location>
        <begin position="1"/>
        <end position="11"/>
    </location>
</feature>
<feature type="compositionally biased region" description="Basic and acidic residues" evidence="1">
    <location>
        <begin position="30"/>
        <end position="46"/>
    </location>
</feature>
<dbReference type="AlphaFoldDB" id="A0A195CI96"/>
<proteinExistence type="predicted"/>
<dbReference type="Proteomes" id="UP000078542">
    <property type="component" value="Unassembled WGS sequence"/>
</dbReference>
<accession>A0A195CI96</accession>
<dbReference type="EMBL" id="KQ977720">
    <property type="protein sequence ID" value="KYN00451.1"/>
    <property type="molecule type" value="Genomic_DNA"/>
</dbReference>
<name>A0A195CI96_9HYME</name>
<evidence type="ECO:0000313" key="3">
    <source>
        <dbReference type="Proteomes" id="UP000078542"/>
    </source>
</evidence>
<keyword evidence="3" id="KW-1185">Reference proteome</keyword>
<reference evidence="2 3" key="1">
    <citation type="submission" date="2016-03" db="EMBL/GenBank/DDBJ databases">
        <title>Cyphomyrmex costatus WGS genome.</title>
        <authorList>
            <person name="Nygaard S."/>
            <person name="Hu H."/>
            <person name="Boomsma J."/>
            <person name="Zhang G."/>
        </authorList>
    </citation>
    <scope>NUCLEOTIDE SEQUENCE [LARGE SCALE GENOMIC DNA]</scope>
    <source>
        <strain evidence="2">MS0001</strain>
        <tissue evidence="2">Whole body</tissue>
    </source>
</reference>
<protein>
    <submittedName>
        <fullName evidence="2">Uncharacterized protein</fullName>
    </submittedName>
</protein>
<feature type="region of interest" description="Disordered" evidence="1">
    <location>
        <begin position="1"/>
        <end position="67"/>
    </location>
</feature>
<organism evidence="2 3">
    <name type="scientific">Cyphomyrmex costatus</name>
    <dbReference type="NCBI Taxonomy" id="456900"/>
    <lineage>
        <taxon>Eukaryota</taxon>
        <taxon>Metazoa</taxon>
        <taxon>Ecdysozoa</taxon>
        <taxon>Arthropoda</taxon>
        <taxon>Hexapoda</taxon>
        <taxon>Insecta</taxon>
        <taxon>Pterygota</taxon>
        <taxon>Neoptera</taxon>
        <taxon>Endopterygota</taxon>
        <taxon>Hymenoptera</taxon>
        <taxon>Apocrita</taxon>
        <taxon>Aculeata</taxon>
        <taxon>Formicoidea</taxon>
        <taxon>Formicidae</taxon>
        <taxon>Myrmicinae</taxon>
        <taxon>Cyphomyrmex</taxon>
    </lineage>
</organism>
<gene>
    <name evidence="2" type="ORF">ALC62_08755</name>
</gene>
<evidence type="ECO:0000256" key="1">
    <source>
        <dbReference type="SAM" id="MobiDB-lite"/>
    </source>
</evidence>
<evidence type="ECO:0000313" key="2">
    <source>
        <dbReference type="EMBL" id="KYN00451.1"/>
    </source>
</evidence>
<sequence length="67" mass="7600">MEQKKGDKEGRSVFSRVFSSAPSREKRKSRCAEIRSEEKEAKVDSRRTKKRPKGEADEGTAEIASRS</sequence>